<dbReference type="GO" id="GO:0016301">
    <property type="term" value="F:kinase activity"/>
    <property type="evidence" value="ECO:0007669"/>
    <property type="project" value="UniProtKB-KW"/>
</dbReference>
<sequence>MSLMMLPLLITSILLLITPRRCFVTASSDIAAITTLTKSMGGAISAAWVGTEVCEMLGIVCDPNTLRIIDIVLRTDEGSDRNSKLHFAKGWVGLSSDSICLLDQLTTLIVTDYWPSISGEIPPYIASLPRLQILDLSENGITDEIPTGMGKLSQLVVLDLADNQIRGSIPPSVVELSSMKLLDISNNRISSEIPSEMGKMSILSLATMRGNHSSTVNIDTVTGPQPDTDLSRLHKHSTQEMLLQLFHGLRRGPPDRHGRKIAQAK</sequence>
<organism evidence="3 4">
    <name type="scientific">Striga asiatica</name>
    <name type="common">Asiatic witchweed</name>
    <name type="synonym">Buchnera asiatica</name>
    <dbReference type="NCBI Taxonomy" id="4170"/>
    <lineage>
        <taxon>Eukaryota</taxon>
        <taxon>Viridiplantae</taxon>
        <taxon>Streptophyta</taxon>
        <taxon>Embryophyta</taxon>
        <taxon>Tracheophyta</taxon>
        <taxon>Spermatophyta</taxon>
        <taxon>Magnoliopsida</taxon>
        <taxon>eudicotyledons</taxon>
        <taxon>Gunneridae</taxon>
        <taxon>Pentapetalae</taxon>
        <taxon>asterids</taxon>
        <taxon>lamiids</taxon>
        <taxon>Lamiales</taxon>
        <taxon>Orobanchaceae</taxon>
        <taxon>Buchnereae</taxon>
        <taxon>Striga</taxon>
    </lineage>
</organism>
<protein>
    <submittedName>
        <fullName evidence="3">Leucine-rich repeat receptor-like protein kinase family protein</fullName>
    </submittedName>
</protein>
<dbReference type="EMBL" id="BKCP01001336">
    <property type="protein sequence ID" value="GER26925.1"/>
    <property type="molecule type" value="Genomic_DNA"/>
</dbReference>
<keyword evidence="2" id="KW-0732">Signal</keyword>
<dbReference type="SUPFAM" id="SSF52058">
    <property type="entry name" value="L domain-like"/>
    <property type="match status" value="1"/>
</dbReference>
<comment type="subcellular location">
    <subcellularLocation>
        <location evidence="1">Cell envelope</location>
    </subcellularLocation>
</comment>
<reference evidence="4" key="1">
    <citation type="journal article" date="2019" name="Curr. Biol.">
        <title>Genome Sequence of Striga asiatica Provides Insight into the Evolution of Plant Parasitism.</title>
        <authorList>
            <person name="Yoshida S."/>
            <person name="Kim S."/>
            <person name="Wafula E.K."/>
            <person name="Tanskanen J."/>
            <person name="Kim Y.M."/>
            <person name="Honaas L."/>
            <person name="Yang Z."/>
            <person name="Spallek T."/>
            <person name="Conn C.E."/>
            <person name="Ichihashi Y."/>
            <person name="Cheong K."/>
            <person name="Cui S."/>
            <person name="Der J.P."/>
            <person name="Gundlach H."/>
            <person name="Jiao Y."/>
            <person name="Hori C."/>
            <person name="Ishida J.K."/>
            <person name="Kasahara H."/>
            <person name="Kiba T."/>
            <person name="Kim M.S."/>
            <person name="Koo N."/>
            <person name="Laohavisit A."/>
            <person name="Lee Y.H."/>
            <person name="Lumba S."/>
            <person name="McCourt P."/>
            <person name="Mortimer J.C."/>
            <person name="Mutuku J.M."/>
            <person name="Nomura T."/>
            <person name="Sasaki-Sekimoto Y."/>
            <person name="Seto Y."/>
            <person name="Wang Y."/>
            <person name="Wakatake T."/>
            <person name="Sakakibara H."/>
            <person name="Demura T."/>
            <person name="Yamaguchi S."/>
            <person name="Yoneyama K."/>
            <person name="Manabe R.I."/>
            <person name="Nelson D.C."/>
            <person name="Schulman A.H."/>
            <person name="Timko M.P."/>
            <person name="dePamphilis C.W."/>
            <person name="Choi D."/>
            <person name="Shirasu K."/>
        </authorList>
    </citation>
    <scope>NUCLEOTIDE SEQUENCE [LARGE SCALE GENOMIC DNA]</scope>
    <source>
        <strain evidence="4">cv. UVA1</strain>
    </source>
</reference>
<dbReference type="InterPro" id="IPR001611">
    <property type="entry name" value="Leu-rich_rpt"/>
</dbReference>
<comment type="caution">
    <text evidence="3">The sequence shown here is derived from an EMBL/GenBank/DDBJ whole genome shotgun (WGS) entry which is preliminary data.</text>
</comment>
<dbReference type="OrthoDB" id="676979at2759"/>
<proteinExistence type="predicted"/>
<dbReference type="Pfam" id="PF00560">
    <property type="entry name" value="LRR_1"/>
    <property type="match status" value="3"/>
</dbReference>
<keyword evidence="3" id="KW-0418">Kinase</keyword>
<evidence type="ECO:0000313" key="3">
    <source>
        <dbReference type="EMBL" id="GER26925.1"/>
    </source>
</evidence>
<keyword evidence="4" id="KW-1185">Reference proteome</keyword>
<evidence type="ECO:0000256" key="1">
    <source>
        <dbReference type="ARBA" id="ARBA00004196"/>
    </source>
</evidence>
<feature type="signal peptide" evidence="2">
    <location>
        <begin position="1"/>
        <end position="22"/>
    </location>
</feature>
<dbReference type="Gene3D" id="3.80.10.10">
    <property type="entry name" value="Ribonuclease Inhibitor"/>
    <property type="match status" value="1"/>
</dbReference>
<feature type="chain" id="PRO_5023090930" evidence="2">
    <location>
        <begin position="23"/>
        <end position="265"/>
    </location>
</feature>
<dbReference type="Proteomes" id="UP000325081">
    <property type="component" value="Unassembled WGS sequence"/>
</dbReference>
<keyword evidence="3" id="KW-0808">Transferase</keyword>
<evidence type="ECO:0000313" key="4">
    <source>
        <dbReference type="Proteomes" id="UP000325081"/>
    </source>
</evidence>
<dbReference type="AlphaFoldDB" id="A0A5A7P281"/>
<dbReference type="PANTHER" id="PTHR48059:SF30">
    <property type="entry name" value="OS06G0587000 PROTEIN"/>
    <property type="match status" value="1"/>
</dbReference>
<dbReference type="InterPro" id="IPR051848">
    <property type="entry name" value="PGIP"/>
</dbReference>
<evidence type="ECO:0000256" key="2">
    <source>
        <dbReference type="SAM" id="SignalP"/>
    </source>
</evidence>
<name>A0A5A7P281_STRAF</name>
<accession>A0A5A7P281</accession>
<dbReference type="PANTHER" id="PTHR48059">
    <property type="entry name" value="POLYGALACTURONASE INHIBITOR 1"/>
    <property type="match status" value="1"/>
</dbReference>
<dbReference type="InterPro" id="IPR032675">
    <property type="entry name" value="LRR_dom_sf"/>
</dbReference>
<keyword evidence="3" id="KW-0675">Receptor</keyword>
<gene>
    <name evidence="3" type="ORF">STAS_02603</name>
</gene>